<dbReference type="EMBL" id="JANPWB010000006">
    <property type="protein sequence ID" value="KAJ1179228.1"/>
    <property type="molecule type" value="Genomic_DNA"/>
</dbReference>
<comment type="caution">
    <text evidence="1">The sequence shown here is derived from an EMBL/GenBank/DDBJ whole genome shotgun (WGS) entry which is preliminary data.</text>
</comment>
<reference evidence="1" key="1">
    <citation type="journal article" date="2022" name="bioRxiv">
        <title>Sequencing and chromosome-scale assembly of the giantPleurodeles waltlgenome.</title>
        <authorList>
            <person name="Brown T."/>
            <person name="Elewa A."/>
            <person name="Iarovenko S."/>
            <person name="Subramanian E."/>
            <person name="Araus A.J."/>
            <person name="Petzold A."/>
            <person name="Susuki M."/>
            <person name="Suzuki K.-i.T."/>
            <person name="Hayashi T."/>
            <person name="Toyoda A."/>
            <person name="Oliveira C."/>
            <person name="Osipova E."/>
            <person name="Leigh N.D."/>
            <person name="Simon A."/>
            <person name="Yun M.H."/>
        </authorList>
    </citation>
    <scope>NUCLEOTIDE SEQUENCE</scope>
    <source>
        <strain evidence="1">20211129_DDA</strain>
        <tissue evidence="1">Liver</tissue>
    </source>
</reference>
<protein>
    <submittedName>
        <fullName evidence="1">Uncharacterized protein</fullName>
    </submittedName>
</protein>
<evidence type="ECO:0000313" key="2">
    <source>
        <dbReference type="Proteomes" id="UP001066276"/>
    </source>
</evidence>
<gene>
    <name evidence="1" type="ORF">NDU88_004464</name>
</gene>
<evidence type="ECO:0000313" key="1">
    <source>
        <dbReference type="EMBL" id="KAJ1179228.1"/>
    </source>
</evidence>
<name>A0AAV7TU83_PLEWA</name>
<dbReference type="Proteomes" id="UP001066276">
    <property type="component" value="Chromosome 3_2"/>
</dbReference>
<accession>A0AAV7TU83</accession>
<proteinExistence type="predicted"/>
<keyword evidence="2" id="KW-1185">Reference proteome</keyword>
<organism evidence="1 2">
    <name type="scientific">Pleurodeles waltl</name>
    <name type="common">Iberian ribbed newt</name>
    <dbReference type="NCBI Taxonomy" id="8319"/>
    <lineage>
        <taxon>Eukaryota</taxon>
        <taxon>Metazoa</taxon>
        <taxon>Chordata</taxon>
        <taxon>Craniata</taxon>
        <taxon>Vertebrata</taxon>
        <taxon>Euteleostomi</taxon>
        <taxon>Amphibia</taxon>
        <taxon>Batrachia</taxon>
        <taxon>Caudata</taxon>
        <taxon>Salamandroidea</taxon>
        <taxon>Salamandridae</taxon>
        <taxon>Pleurodelinae</taxon>
        <taxon>Pleurodeles</taxon>
    </lineage>
</organism>
<sequence length="140" mass="16096">MPTLRERAGSLVYSQAAINGVFQKHQFTIYIASRREVCDPDLTFLDEIDLPQLSVKGREDMEKPIIREEILAAIKKNLNMARSPETADPRGIFISPDRPVFTLKLTALWEPESLVKYFYEAREELFLKLPLLPSFAEARL</sequence>
<dbReference type="AlphaFoldDB" id="A0AAV7TU83"/>